<gene>
    <name evidence="2" type="ORF">DEM34_15515</name>
</gene>
<dbReference type="Proteomes" id="UP000245474">
    <property type="component" value="Unassembled WGS sequence"/>
</dbReference>
<accession>A0A2U2MXK2</accession>
<evidence type="ECO:0008006" key="4">
    <source>
        <dbReference type="Google" id="ProtNLM"/>
    </source>
</evidence>
<keyword evidence="3" id="KW-1185">Reference proteome</keyword>
<protein>
    <recommendedName>
        <fullName evidence="4">DUF3108 domain-containing protein</fullName>
    </recommendedName>
</protein>
<feature type="chain" id="PRO_5015780585" description="DUF3108 domain-containing protein" evidence="1">
    <location>
        <begin position="26"/>
        <end position="251"/>
    </location>
</feature>
<comment type="caution">
    <text evidence="2">The sequence shown here is derived from an EMBL/GenBank/DDBJ whole genome shotgun (WGS) entry which is preliminary data.</text>
</comment>
<organism evidence="2 3">
    <name type="scientific">Sediminicurvatus halobius</name>
    <dbReference type="NCBI Taxonomy" id="2182432"/>
    <lineage>
        <taxon>Bacteria</taxon>
        <taxon>Pseudomonadati</taxon>
        <taxon>Pseudomonadota</taxon>
        <taxon>Gammaproteobacteria</taxon>
        <taxon>Chromatiales</taxon>
        <taxon>Ectothiorhodospiraceae</taxon>
        <taxon>Sediminicurvatus</taxon>
    </lineage>
</organism>
<evidence type="ECO:0000313" key="3">
    <source>
        <dbReference type="Proteomes" id="UP000245474"/>
    </source>
</evidence>
<feature type="signal peptide" evidence="1">
    <location>
        <begin position="1"/>
        <end position="25"/>
    </location>
</feature>
<reference evidence="2 3" key="1">
    <citation type="submission" date="2018-05" db="EMBL/GenBank/DDBJ databases">
        <title>Spiribacter halobius sp. nov., a moderately halophilic bacterium isolated from marine solar saltern.</title>
        <authorList>
            <person name="Zheng W.-S."/>
            <person name="Lu D.-C."/>
            <person name="Du Z.-J."/>
        </authorList>
    </citation>
    <scope>NUCLEOTIDE SEQUENCE [LARGE SCALE GENOMIC DNA]</scope>
    <source>
        <strain evidence="2 3">E85</strain>
    </source>
</reference>
<proteinExistence type="predicted"/>
<dbReference type="EMBL" id="QFFI01000030">
    <property type="protein sequence ID" value="PWG61596.1"/>
    <property type="molecule type" value="Genomic_DNA"/>
</dbReference>
<evidence type="ECO:0000313" key="2">
    <source>
        <dbReference type="EMBL" id="PWG61596.1"/>
    </source>
</evidence>
<sequence length="251" mass="26758">MPPTSLRAAGWVAVALALLAGGAAAQPEVAFQQASYVDEFREDGVVKVRGRVIAGLRFSGQNHPQRLLLAPIAEDGTDALCVRVITSDGLYAGRSHYTLDSPAAPAGAIARLPYLEGREFQENPVNLAAYEETLEGRGGDFATLITPGDCPGEAIRTVLVGLWSDDGKRAATPPVELLVNGMGASDVRVTWESGQGRRLVRCVQSQSGRRVGFDFTCPLAWEPGAAEYTVTVTLRELGMVTGRAHFRALLP</sequence>
<dbReference type="AlphaFoldDB" id="A0A2U2MXK2"/>
<keyword evidence="1" id="KW-0732">Signal</keyword>
<evidence type="ECO:0000256" key="1">
    <source>
        <dbReference type="SAM" id="SignalP"/>
    </source>
</evidence>
<name>A0A2U2MXK2_9GAMM</name>